<dbReference type="RefSeq" id="WP_194509719.1">
    <property type="nucleotide sequence ID" value="NZ_JADILU010000009.1"/>
</dbReference>
<dbReference type="Pfam" id="PF13585">
    <property type="entry name" value="CHU_C"/>
    <property type="match status" value="1"/>
</dbReference>
<dbReference type="Gene3D" id="2.60.40.10">
    <property type="entry name" value="Immunoglobulins"/>
    <property type="match status" value="1"/>
</dbReference>
<dbReference type="NCBIfam" id="TIGR04131">
    <property type="entry name" value="Bac_Flav_CTERM"/>
    <property type="match status" value="1"/>
</dbReference>
<dbReference type="InterPro" id="IPR013783">
    <property type="entry name" value="Ig-like_fold"/>
</dbReference>
<comment type="caution">
    <text evidence="3">The sequence shown here is derived from an EMBL/GenBank/DDBJ whole genome shotgun (WGS) entry which is preliminary data.</text>
</comment>
<feature type="signal peptide" evidence="1">
    <location>
        <begin position="1"/>
        <end position="22"/>
    </location>
</feature>
<proteinExistence type="predicted"/>
<dbReference type="Pfam" id="PF01833">
    <property type="entry name" value="TIG"/>
    <property type="match status" value="1"/>
</dbReference>
<dbReference type="Proteomes" id="UP001597548">
    <property type="component" value="Unassembled WGS sequence"/>
</dbReference>
<keyword evidence="1" id="KW-0732">Signal</keyword>
<dbReference type="SUPFAM" id="SSF81296">
    <property type="entry name" value="E set domains"/>
    <property type="match status" value="1"/>
</dbReference>
<organism evidence="3 4">
    <name type="scientific">Psychroserpens luteus</name>
    <dbReference type="NCBI Taxonomy" id="1434066"/>
    <lineage>
        <taxon>Bacteria</taxon>
        <taxon>Pseudomonadati</taxon>
        <taxon>Bacteroidota</taxon>
        <taxon>Flavobacteriia</taxon>
        <taxon>Flavobacteriales</taxon>
        <taxon>Flavobacteriaceae</taxon>
        <taxon>Psychroserpens</taxon>
    </lineage>
</organism>
<reference evidence="4" key="1">
    <citation type="journal article" date="2019" name="Int. J. Syst. Evol. Microbiol.">
        <title>The Global Catalogue of Microorganisms (GCM) 10K type strain sequencing project: providing services to taxonomists for standard genome sequencing and annotation.</title>
        <authorList>
            <consortium name="The Broad Institute Genomics Platform"/>
            <consortium name="The Broad Institute Genome Sequencing Center for Infectious Disease"/>
            <person name="Wu L."/>
            <person name="Ma J."/>
        </authorList>
    </citation>
    <scope>NUCLEOTIDE SEQUENCE [LARGE SCALE GENOMIC DNA]</scope>
    <source>
        <strain evidence="4">KCTC 32514</strain>
    </source>
</reference>
<gene>
    <name evidence="3" type="ORF">ACFS29_18430</name>
</gene>
<evidence type="ECO:0000256" key="1">
    <source>
        <dbReference type="SAM" id="SignalP"/>
    </source>
</evidence>
<feature type="chain" id="PRO_5047306158" evidence="1">
    <location>
        <begin position="23"/>
        <end position="903"/>
    </location>
</feature>
<evidence type="ECO:0000313" key="4">
    <source>
        <dbReference type="Proteomes" id="UP001597548"/>
    </source>
</evidence>
<dbReference type="InterPro" id="IPR014756">
    <property type="entry name" value="Ig_E-set"/>
</dbReference>
<evidence type="ECO:0000313" key="3">
    <source>
        <dbReference type="EMBL" id="MFD2917635.1"/>
    </source>
</evidence>
<dbReference type="SUPFAM" id="SSF48726">
    <property type="entry name" value="Immunoglobulin"/>
    <property type="match status" value="1"/>
</dbReference>
<dbReference type="InterPro" id="IPR026341">
    <property type="entry name" value="T9SS_type_B"/>
</dbReference>
<dbReference type="CDD" id="cd00102">
    <property type="entry name" value="IPT"/>
    <property type="match status" value="1"/>
</dbReference>
<dbReference type="InterPro" id="IPR036179">
    <property type="entry name" value="Ig-like_dom_sf"/>
</dbReference>
<accession>A0ABW5ZZL0</accession>
<dbReference type="InterPro" id="IPR002909">
    <property type="entry name" value="IPT_dom"/>
</dbReference>
<feature type="domain" description="IPT/TIG" evidence="2">
    <location>
        <begin position="41"/>
        <end position="117"/>
    </location>
</feature>
<protein>
    <submittedName>
        <fullName evidence="3">T9SS type B sorting domain-containing protein</fullName>
    </submittedName>
</protein>
<sequence length="903" mass="97542">MKRIIFSLTFMWTLFVCNQSIALNTNNNIENTTISIDCPAPILTSFSPSNGPEQTLITITGSNFNDASTVTFDGINATFNIINDNEITALVPSGANPTSVISITSSGGCTGNSTTDFTLILSDCITTAEIYISEVYDSNGGSYGVFELYNPSNTTINLDGVYEIERYGDIGNPTPSATIPLAGSINPLDTFIIEMGSTGNTCSGLSPNITVAAGINADDEIRLLKNGVTIDIMYTDDEIGFSFIRNSDAVVPSNTFDITEWLLLEDEDCSNLDIHTADPIITPNITHPISQNACENGSATFSTSVDTGTYTYQWKTLDISGNWVNIINNANYSGATTNTLTINNIPASFDDNQYYCEITSTSCDLISNTAQLNIEIPLVDTLTNQTVCSEYTLPTLTNGNYFTATNGTGTQLNAGNIISATQTIFIYSEIGTPPNTCSNETSFTVTVSGTPPVDTIANQTVCSEYTLPTLTNGNYFTETNGNGTQLNAGNIISATQTIFIYSEIGTPPNTCSNETSFTVTVGGNPPVDTIVNQTVCSEYTLPTLTNGNYFTETNGTGTQLNAGDNISATQTIFIYSEIGTPPNTCSNETSFTVTVGGNPPVDTIVNQTVCSEYTLPTLINGNYFTETNGNGTALNAGDNISATQTIFIYNEIGTPPNTCSNETSFTVTVGGTPPVDTIANQTVCSEFTLPTLTNGNYFTETNGNGTALNAGDNISATQTIFIYNEIGTPPNTCSNESSFTVTVNLAIDFDLAESNLIIDEDTITVIMTDTSINYEYALDNLNFQSSNVFTNLIEGTHTLYVQDSNGCILKSITFEINRSLIIPLFFTPNDDGYKDFWKVIDHDNIVKEIFIFNRYGKLLKQLSPQSIGWSGIYNGNILETNDYWYLITLRNSKQLRGHFTLKR</sequence>
<name>A0ABW5ZZL0_9FLAO</name>
<dbReference type="EMBL" id="JBHUOS010000015">
    <property type="protein sequence ID" value="MFD2917635.1"/>
    <property type="molecule type" value="Genomic_DNA"/>
</dbReference>
<evidence type="ECO:0000259" key="2">
    <source>
        <dbReference type="Pfam" id="PF01833"/>
    </source>
</evidence>
<keyword evidence="4" id="KW-1185">Reference proteome</keyword>